<dbReference type="Gene3D" id="3.40.50.2000">
    <property type="entry name" value="Glycogen Phosphorylase B"/>
    <property type="match status" value="1"/>
</dbReference>
<dbReference type="SUPFAM" id="SSF53756">
    <property type="entry name" value="UDP-Glycosyltransferase/glycogen phosphorylase"/>
    <property type="match status" value="1"/>
</dbReference>
<evidence type="ECO:0000313" key="2">
    <source>
        <dbReference type="EMBL" id="KXN66851.1"/>
    </source>
</evidence>
<dbReference type="OrthoDB" id="5835829at2759"/>
<proteinExistence type="predicted"/>
<accession>A0A137NVZ8</accession>
<feature type="chain" id="PRO_5007294133" evidence="1">
    <location>
        <begin position="19"/>
        <end position="294"/>
    </location>
</feature>
<reference evidence="2 3" key="1">
    <citation type="journal article" date="2015" name="Genome Biol. Evol.">
        <title>Phylogenomic analyses indicate that early fungi evolved digesting cell walls of algal ancestors of land plants.</title>
        <authorList>
            <person name="Chang Y."/>
            <person name="Wang S."/>
            <person name="Sekimoto S."/>
            <person name="Aerts A.L."/>
            <person name="Choi C."/>
            <person name="Clum A."/>
            <person name="LaButti K.M."/>
            <person name="Lindquist E.A."/>
            <person name="Yee Ngan C."/>
            <person name="Ohm R.A."/>
            <person name="Salamov A.A."/>
            <person name="Grigoriev I.V."/>
            <person name="Spatafora J.W."/>
            <person name="Berbee M.L."/>
        </authorList>
    </citation>
    <scope>NUCLEOTIDE SEQUENCE [LARGE SCALE GENOMIC DNA]</scope>
    <source>
        <strain evidence="2 3">NRRL 28638</strain>
    </source>
</reference>
<dbReference type="Proteomes" id="UP000070444">
    <property type="component" value="Unassembled WGS sequence"/>
</dbReference>
<dbReference type="GO" id="GO:0016740">
    <property type="term" value="F:transferase activity"/>
    <property type="evidence" value="ECO:0007669"/>
    <property type="project" value="UniProtKB-KW"/>
</dbReference>
<evidence type="ECO:0000313" key="3">
    <source>
        <dbReference type="Proteomes" id="UP000070444"/>
    </source>
</evidence>
<feature type="signal peptide" evidence="1">
    <location>
        <begin position="1"/>
        <end position="18"/>
    </location>
</feature>
<keyword evidence="3" id="KW-1185">Reference proteome</keyword>
<sequence>MKINLLLSLVIFASRLVCHVLVSNDEKPLHIGVSIAQATRSHIKYLLEILEGISKIGHRITYLSMDEMKKFGNGYNVSHYSLGDEKMTASEVDGGMEPFYRGDSMLKNMAGLIEDIGSFYKMSFRSYERFYREEKPDLMICDFVANSCIDSAAKQTIPMVIGYQSLMFATTSPYLTATGGLDPTTIENYSFLQRMKHAFIDPINQIITLYPVIDLLLKQKQLNGIPWTFAPPGSGNMGIGIANSYVGLENARNIPSHIHPIGPILSEDVSPLSPELQTFMDTHSKILYVAFGQW</sequence>
<gene>
    <name evidence="2" type="ORF">CONCODRAFT_11221</name>
</gene>
<dbReference type="STRING" id="796925.A0A137NVZ8"/>
<organism evidence="2 3">
    <name type="scientific">Conidiobolus coronatus (strain ATCC 28846 / CBS 209.66 / NRRL 28638)</name>
    <name type="common">Delacroixia coronata</name>
    <dbReference type="NCBI Taxonomy" id="796925"/>
    <lineage>
        <taxon>Eukaryota</taxon>
        <taxon>Fungi</taxon>
        <taxon>Fungi incertae sedis</taxon>
        <taxon>Zoopagomycota</taxon>
        <taxon>Entomophthoromycotina</taxon>
        <taxon>Entomophthoromycetes</taxon>
        <taxon>Entomophthorales</taxon>
        <taxon>Ancylistaceae</taxon>
        <taxon>Conidiobolus</taxon>
    </lineage>
</organism>
<keyword evidence="1" id="KW-0732">Signal</keyword>
<protein>
    <submittedName>
        <fullName evidence="2">Glycosyltransferase family 1 protein</fullName>
    </submittedName>
</protein>
<evidence type="ECO:0000256" key="1">
    <source>
        <dbReference type="SAM" id="SignalP"/>
    </source>
</evidence>
<name>A0A137NVZ8_CONC2</name>
<dbReference type="EMBL" id="KQ964684">
    <property type="protein sequence ID" value="KXN66851.1"/>
    <property type="molecule type" value="Genomic_DNA"/>
</dbReference>
<keyword evidence="2" id="KW-0808">Transferase</keyword>
<dbReference type="AlphaFoldDB" id="A0A137NVZ8"/>